<evidence type="ECO:0000313" key="4">
    <source>
        <dbReference type="Proteomes" id="UP000184604"/>
    </source>
</evidence>
<organism evidence="3 4">
    <name type="scientific">Clostridium kluyveri</name>
    <dbReference type="NCBI Taxonomy" id="1534"/>
    <lineage>
        <taxon>Bacteria</taxon>
        <taxon>Bacillati</taxon>
        <taxon>Bacillota</taxon>
        <taxon>Clostridia</taxon>
        <taxon>Eubacteriales</taxon>
        <taxon>Clostridiaceae</taxon>
        <taxon>Clostridium</taxon>
    </lineage>
</organism>
<name>A0A1L5F9X4_CLOKL</name>
<dbReference type="Proteomes" id="UP000184604">
    <property type="component" value="Chromosome"/>
</dbReference>
<feature type="domain" description="Cas12f1-like TNB" evidence="2">
    <location>
        <begin position="38"/>
        <end position="73"/>
    </location>
</feature>
<keyword evidence="1" id="KW-0238">DNA-binding</keyword>
<accession>A0A1L5F9X4</accession>
<protein>
    <recommendedName>
        <fullName evidence="2">Cas12f1-like TNB domain-containing protein</fullName>
    </recommendedName>
</protein>
<proteinExistence type="predicted"/>
<dbReference type="NCBIfam" id="TIGR01766">
    <property type="entry name" value="IS200/IS605 family accessory protein TnpB-like domain"/>
    <property type="match status" value="1"/>
</dbReference>
<gene>
    <name evidence="3" type="ORF">BS101_14200</name>
</gene>
<sequence>MIEDNKIIVIGNLSQEKMIKNSEIKKFNRSIKENWGLGKFKTYLTYKAKLHDVEIVKINEAYTSKICSNCGNQVILRFRWSLLVRNAFLHLNFRRTYPEA</sequence>
<dbReference type="RefSeq" id="WP_073539419.1">
    <property type="nucleotide sequence ID" value="NZ_CP018335.1"/>
</dbReference>
<dbReference type="EMBL" id="CP018335">
    <property type="protein sequence ID" value="APM39804.1"/>
    <property type="molecule type" value="Genomic_DNA"/>
</dbReference>
<reference evidence="3 4" key="1">
    <citation type="submission" date="2016-12" db="EMBL/GenBank/DDBJ databases">
        <title>Complete genome sequence of Clostridium kluyveri JZZ isolated from the pit mud of a Chinese flavor liquor-making factory.</title>
        <authorList>
            <person name="Wang Y."/>
        </authorList>
    </citation>
    <scope>NUCLEOTIDE SEQUENCE [LARGE SCALE GENOMIC DNA]</scope>
    <source>
        <strain evidence="3 4">JZZ</strain>
    </source>
</reference>
<dbReference type="GO" id="GO:0003677">
    <property type="term" value="F:DNA binding"/>
    <property type="evidence" value="ECO:0007669"/>
    <property type="project" value="UniProtKB-KW"/>
</dbReference>
<dbReference type="AlphaFoldDB" id="A0A1L5F9X4"/>
<evidence type="ECO:0000259" key="2">
    <source>
        <dbReference type="Pfam" id="PF07282"/>
    </source>
</evidence>
<dbReference type="InterPro" id="IPR010095">
    <property type="entry name" value="Cas12f1-like_TNB"/>
</dbReference>
<dbReference type="Pfam" id="PF07282">
    <property type="entry name" value="Cas12f1-like_TNB"/>
    <property type="match status" value="1"/>
</dbReference>
<evidence type="ECO:0000256" key="1">
    <source>
        <dbReference type="ARBA" id="ARBA00023125"/>
    </source>
</evidence>
<evidence type="ECO:0000313" key="3">
    <source>
        <dbReference type="EMBL" id="APM39804.1"/>
    </source>
</evidence>
<dbReference type="OrthoDB" id="4278026at2"/>